<reference evidence="2" key="1">
    <citation type="journal article" date="2021" name="G3 (Bethesda)">
        <title>Genome and transcriptome analysis of the beet armyworm Spodoptera exigua reveals targets for pest control. .</title>
        <authorList>
            <person name="Simon S."/>
            <person name="Breeschoten T."/>
            <person name="Jansen H.J."/>
            <person name="Dirks R.P."/>
            <person name="Schranz M.E."/>
            <person name="Ros V.I.D."/>
        </authorList>
    </citation>
    <scope>NUCLEOTIDE SEQUENCE</scope>
    <source>
        <strain evidence="2">TB_SE_WUR_2020</strain>
    </source>
</reference>
<gene>
    <name evidence="2" type="ORF">HF086_013247</name>
</gene>
<accession>A0A922MEZ1</accession>
<comment type="caution">
    <text evidence="2">The sequence shown here is derived from an EMBL/GenBank/DDBJ whole genome shotgun (WGS) entry which is preliminary data.</text>
</comment>
<feature type="region of interest" description="Disordered" evidence="1">
    <location>
        <begin position="1"/>
        <end position="32"/>
    </location>
</feature>
<proteinExistence type="predicted"/>
<evidence type="ECO:0000313" key="3">
    <source>
        <dbReference type="Proteomes" id="UP000814243"/>
    </source>
</evidence>
<sequence>MATENKSQEPRPTLSEEDVEKTSDQRPSQLLRHMRDLARDKMPDETLRMLWMSHLPSSTRAVLAVSEESKVDTLAVMADKMQEQLQEVNVVFFCQCQPSMSKAAPAEIAATSVLAEQSFRSTIEALTRKVG</sequence>
<protein>
    <submittedName>
        <fullName evidence="2">Uncharacterized protein</fullName>
    </submittedName>
</protein>
<dbReference type="Proteomes" id="UP000814243">
    <property type="component" value="Unassembled WGS sequence"/>
</dbReference>
<organism evidence="2 3">
    <name type="scientific">Spodoptera exigua</name>
    <name type="common">Beet armyworm</name>
    <name type="synonym">Noctua fulgens</name>
    <dbReference type="NCBI Taxonomy" id="7107"/>
    <lineage>
        <taxon>Eukaryota</taxon>
        <taxon>Metazoa</taxon>
        <taxon>Ecdysozoa</taxon>
        <taxon>Arthropoda</taxon>
        <taxon>Hexapoda</taxon>
        <taxon>Insecta</taxon>
        <taxon>Pterygota</taxon>
        <taxon>Neoptera</taxon>
        <taxon>Endopterygota</taxon>
        <taxon>Lepidoptera</taxon>
        <taxon>Glossata</taxon>
        <taxon>Ditrysia</taxon>
        <taxon>Noctuoidea</taxon>
        <taxon>Noctuidae</taxon>
        <taxon>Amphipyrinae</taxon>
        <taxon>Spodoptera</taxon>
    </lineage>
</organism>
<dbReference type="PANTHER" id="PTHR33327">
    <property type="entry name" value="ENDONUCLEASE"/>
    <property type="match status" value="1"/>
</dbReference>
<evidence type="ECO:0000256" key="1">
    <source>
        <dbReference type="SAM" id="MobiDB-lite"/>
    </source>
</evidence>
<name>A0A922MEZ1_SPOEX</name>
<dbReference type="PANTHER" id="PTHR33327:SF3">
    <property type="entry name" value="RNA-DIRECTED DNA POLYMERASE"/>
    <property type="match status" value="1"/>
</dbReference>
<evidence type="ECO:0000313" key="2">
    <source>
        <dbReference type="EMBL" id="KAH9635220.1"/>
    </source>
</evidence>
<dbReference type="EMBL" id="JACEFF010000567">
    <property type="protein sequence ID" value="KAH9635220.1"/>
    <property type="molecule type" value="Genomic_DNA"/>
</dbReference>
<dbReference type="AlphaFoldDB" id="A0A922MEZ1"/>